<dbReference type="OrthoDB" id="2107885at2759"/>
<evidence type="ECO:0000256" key="1">
    <source>
        <dbReference type="ARBA" id="ARBA00004141"/>
    </source>
</evidence>
<keyword evidence="2 5" id="KW-0812">Transmembrane</keyword>
<evidence type="ECO:0008006" key="8">
    <source>
        <dbReference type="Google" id="ProtNLM"/>
    </source>
</evidence>
<dbReference type="InterPro" id="IPR059112">
    <property type="entry name" value="CysZ/EI24"/>
</dbReference>
<reference evidence="6 7" key="1">
    <citation type="journal article" date="2013" name="Fungal Biol.">
        <title>Analysis of microsatellite markers in the genome of the plant pathogen Ceratocystis fimbriata.</title>
        <authorList>
            <person name="Simpson M.C."/>
            <person name="Wilken P.M."/>
            <person name="Coetzee M.P."/>
            <person name="Wingfield M.J."/>
            <person name="Wingfield B.D."/>
        </authorList>
    </citation>
    <scope>NUCLEOTIDE SEQUENCE [LARGE SCALE GENOMIC DNA]</scope>
    <source>
        <strain evidence="6 7">CBS 114723</strain>
    </source>
</reference>
<evidence type="ECO:0000313" key="6">
    <source>
        <dbReference type="EMBL" id="PHH56233.1"/>
    </source>
</evidence>
<organism evidence="6 7">
    <name type="scientific">Ceratocystis fimbriata CBS 114723</name>
    <dbReference type="NCBI Taxonomy" id="1035309"/>
    <lineage>
        <taxon>Eukaryota</taxon>
        <taxon>Fungi</taxon>
        <taxon>Dikarya</taxon>
        <taxon>Ascomycota</taxon>
        <taxon>Pezizomycotina</taxon>
        <taxon>Sordariomycetes</taxon>
        <taxon>Hypocreomycetidae</taxon>
        <taxon>Microascales</taxon>
        <taxon>Ceratocystidaceae</taxon>
        <taxon>Ceratocystis</taxon>
    </lineage>
</organism>
<keyword evidence="4 5" id="KW-0472">Membrane</keyword>
<dbReference type="GO" id="GO:0005811">
    <property type="term" value="C:lipid droplet"/>
    <property type="evidence" value="ECO:0007669"/>
    <property type="project" value="TreeGrafter"/>
</dbReference>
<comment type="caution">
    <text evidence="6">The sequence shown here is derived from an EMBL/GenBank/DDBJ whole genome shotgun (WGS) entry which is preliminary data.</text>
</comment>
<feature type="transmembrane region" description="Helical" evidence="5">
    <location>
        <begin position="174"/>
        <end position="194"/>
    </location>
</feature>
<evidence type="ECO:0000256" key="3">
    <source>
        <dbReference type="ARBA" id="ARBA00022989"/>
    </source>
</evidence>
<dbReference type="GO" id="GO:0005628">
    <property type="term" value="C:prospore membrane"/>
    <property type="evidence" value="ECO:0007669"/>
    <property type="project" value="TreeGrafter"/>
</dbReference>
<keyword evidence="3 5" id="KW-1133">Transmembrane helix</keyword>
<keyword evidence="7" id="KW-1185">Reference proteome</keyword>
<feature type="transmembrane region" description="Helical" evidence="5">
    <location>
        <begin position="229"/>
        <end position="262"/>
    </location>
</feature>
<dbReference type="PANTHER" id="PTHR34292:SF1">
    <property type="entry name" value="OUTER SPORE WALL PROTEIN RRT8"/>
    <property type="match status" value="1"/>
</dbReference>
<name>A0A2C5XLK5_9PEZI</name>
<comment type="subcellular location">
    <subcellularLocation>
        <location evidence="1">Membrane</location>
        <topology evidence="1">Multi-pass membrane protein</topology>
    </subcellularLocation>
</comment>
<feature type="transmembrane region" description="Helical" evidence="5">
    <location>
        <begin position="89"/>
        <end position="111"/>
    </location>
</feature>
<sequence>MSTADPSRASELESLLAPVVRKESRLRRGLTAASYPFRGVGYFVTHRELWPIALGRLLPLTLLSFAVYFVLFAFAFLPQVALLAIFQGWAAWAGATFLVLGEGLVIIQALFEAFFVDKCLVDVWDAVFIENSLQDMIAPHRELNLDAPDAVKMLGKHTTPAVFFPFSFKQIFELVFFLPLNLIPVVGVPLFIVITGSRLGKLSHYRWFKLRGINKKQQKMELKRRLWDYTWFGTVAMTLQLVPILSFFFLITSAVGASLWAAKLEKERQEIEQGRRARQGRPRIIAVRQ</sequence>
<dbReference type="AlphaFoldDB" id="A0A2C5XLK5"/>
<reference evidence="6 7" key="2">
    <citation type="journal article" date="2013" name="IMA Fungus">
        <title>IMA Genome-F 1: Ceratocystis fimbriata: Draft nuclear genome sequence for the plant pathogen, Ceratocystis fimbriata.</title>
        <authorList>
            <person name="Wilken P.M."/>
            <person name="Steenkamp E.T."/>
            <person name="Wingfield M.J."/>
            <person name="de Beer Z.W."/>
            <person name="Wingfield B.D."/>
        </authorList>
    </citation>
    <scope>NUCLEOTIDE SEQUENCE [LARGE SCALE GENOMIC DNA]</scope>
    <source>
        <strain evidence="6 7">CBS 114723</strain>
    </source>
</reference>
<gene>
    <name evidence="6" type="ORF">CFIMG_000464RA</name>
</gene>
<evidence type="ECO:0000256" key="5">
    <source>
        <dbReference type="SAM" id="Phobius"/>
    </source>
</evidence>
<dbReference type="EMBL" id="APWK03000001">
    <property type="protein sequence ID" value="PHH56233.1"/>
    <property type="molecule type" value="Genomic_DNA"/>
</dbReference>
<dbReference type="PANTHER" id="PTHR34292">
    <property type="entry name" value="OUTER SPORE WALL PROTEIN LDS1"/>
    <property type="match status" value="1"/>
</dbReference>
<evidence type="ECO:0000313" key="7">
    <source>
        <dbReference type="Proteomes" id="UP000222788"/>
    </source>
</evidence>
<protein>
    <recommendedName>
        <fullName evidence="8">Outer spore wall protein RRT8</fullName>
    </recommendedName>
</protein>
<dbReference type="GO" id="GO:0005619">
    <property type="term" value="C:ascospore wall"/>
    <property type="evidence" value="ECO:0007669"/>
    <property type="project" value="TreeGrafter"/>
</dbReference>
<accession>A0A2C5XLK5</accession>
<proteinExistence type="predicted"/>
<evidence type="ECO:0000256" key="2">
    <source>
        <dbReference type="ARBA" id="ARBA00022692"/>
    </source>
</evidence>
<evidence type="ECO:0000256" key="4">
    <source>
        <dbReference type="ARBA" id="ARBA00023136"/>
    </source>
</evidence>
<dbReference type="InterPro" id="IPR052786">
    <property type="entry name" value="Spore_wall_assembly"/>
</dbReference>
<dbReference type="Pfam" id="PF07264">
    <property type="entry name" value="EI24"/>
    <property type="match status" value="1"/>
</dbReference>
<dbReference type="STRING" id="1035309.A0A2C5XLK5"/>
<dbReference type="Proteomes" id="UP000222788">
    <property type="component" value="Unassembled WGS sequence"/>
</dbReference>
<feature type="transmembrane region" description="Helical" evidence="5">
    <location>
        <begin position="57"/>
        <end position="77"/>
    </location>
</feature>